<dbReference type="SUPFAM" id="SSF50978">
    <property type="entry name" value="WD40 repeat-like"/>
    <property type="match status" value="1"/>
</dbReference>
<keyword evidence="6" id="KW-0808">Transferase</keyword>
<dbReference type="InterPro" id="IPR019775">
    <property type="entry name" value="WD40_repeat_CS"/>
</dbReference>
<dbReference type="RefSeq" id="WP_264320812.1">
    <property type="nucleotide sequence ID" value="NZ_JADEXN010000097.1"/>
</dbReference>
<dbReference type="InterPro" id="IPR036322">
    <property type="entry name" value="WD40_repeat_dom_sf"/>
</dbReference>
<feature type="repeat" description="WD" evidence="3">
    <location>
        <begin position="498"/>
        <end position="539"/>
    </location>
</feature>
<dbReference type="InterPro" id="IPR015943">
    <property type="entry name" value="WD40/YVTN_repeat-like_dom_sf"/>
</dbReference>
<keyword evidence="2" id="KW-0677">Repeat</keyword>
<dbReference type="Proteomes" id="UP000621799">
    <property type="component" value="Unassembled WGS sequence"/>
</dbReference>
<proteinExistence type="predicted"/>
<dbReference type="CDD" id="cd00200">
    <property type="entry name" value="WD40"/>
    <property type="match status" value="1"/>
</dbReference>
<dbReference type="Gene3D" id="2.130.10.10">
    <property type="entry name" value="YVTN repeat-like/Quinoprotein amine dehydrogenase"/>
    <property type="match status" value="2"/>
</dbReference>
<keyword evidence="6" id="KW-0418">Kinase</keyword>
<evidence type="ECO:0000256" key="4">
    <source>
        <dbReference type="SAM" id="MobiDB-lite"/>
    </source>
</evidence>
<dbReference type="PROSITE" id="PS50011">
    <property type="entry name" value="PROTEIN_KINASE_DOM"/>
    <property type="match status" value="1"/>
</dbReference>
<dbReference type="Gene3D" id="1.10.510.10">
    <property type="entry name" value="Transferase(Phosphotransferase) domain 1"/>
    <property type="match status" value="1"/>
</dbReference>
<name>A0A928Z8E0_9CYAN</name>
<accession>A0A928Z8E0</accession>
<dbReference type="EMBL" id="JADEXN010000097">
    <property type="protein sequence ID" value="MBE9040568.1"/>
    <property type="molecule type" value="Genomic_DNA"/>
</dbReference>
<dbReference type="InterPro" id="IPR011009">
    <property type="entry name" value="Kinase-like_dom_sf"/>
</dbReference>
<dbReference type="NCBIfam" id="NF045510">
    <property type="entry name" value="4Cys_prefix_kin"/>
    <property type="match status" value="1"/>
</dbReference>
<keyword evidence="7" id="KW-1185">Reference proteome</keyword>
<feature type="repeat" description="WD" evidence="3">
    <location>
        <begin position="453"/>
        <end position="486"/>
    </location>
</feature>
<dbReference type="Pfam" id="PF00400">
    <property type="entry name" value="WD40"/>
    <property type="match status" value="7"/>
</dbReference>
<dbReference type="InterPro" id="IPR001680">
    <property type="entry name" value="WD40_rpt"/>
</dbReference>
<feature type="domain" description="Protein kinase" evidence="5">
    <location>
        <begin position="34"/>
        <end position="291"/>
    </location>
</feature>
<dbReference type="AlphaFoldDB" id="A0A928Z8E0"/>
<feature type="repeat" description="WD" evidence="3">
    <location>
        <begin position="581"/>
        <end position="622"/>
    </location>
</feature>
<protein>
    <submittedName>
        <fullName evidence="6">Serine/threonine protein kinase</fullName>
    </submittedName>
</protein>
<gene>
    <name evidence="6" type="ORF">IQ235_07185</name>
</gene>
<comment type="caution">
    <text evidence="6">The sequence shown here is derived from an EMBL/GenBank/DDBJ whole genome shotgun (WGS) entry which is preliminary data.</text>
</comment>
<dbReference type="PROSITE" id="PS00678">
    <property type="entry name" value="WD_REPEATS_1"/>
    <property type="match status" value="3"/>
</dbReference>
<evidence type="ECO:0000259" key="5">
    <source>
        <dbReference type="PROSITE" id="PS50011"/>
    </source>
</evidence>
<feature type="region of interest" description="Disordered" evidence="4">
    <location>
        <begin position="330"/>
        <end position="353"/>
    </location>
</feature>
<evidence type="ECO:0000313" key="7">
    <source>
        <dbReference type="Proteomes" id="UP000621799"/>
    </source>
</evidence>
<dbReference type="InterPro" id="IPR020472">
    <property type="entry name" value="WD40_PAC1"/>
</dbReference>
<keyword evidence="6" id="KW-0723">Serine/threonine-protein kinase</keyword>
<reference evidence="6" key="1">
    <citation type="submission" date="2020-10" db="EMBL/GenBank/DDBJ databases">
        <authorList>
            <person name="Castelo-Branco R."/>
            <person name="Eusebio N."/>
            <person name="Adriana R."/>
            <person name="Vieira A."/>
            <person name="Brugerolle De Fraissinette N."/>
            <person name="Rezende De Castro R."/>
            <person name="Schneider M.P."/>
            <person name="Vasconcelos V."/>
            <person name="Leao P.N."/>
        </authorList>
    </citation>
    <scope>NUCLEOTIDE SEQUENCE</scope>
    <source>
        <strain evidence="6">LEGE 11467</strain>
    </source>
</reference>
<dbReference type="PRINTS" id="PR00320">
    <property type="entry name" value="GPROTEINBRPT"/>
</dbReference>
<dbReference type="GO" id="GO:0004674">
    <property type="term" value="F:protein serine/threonine kinase activity"/>
    <property type="evidence" value="ECO:0007669"/>
    <property type="project" value="UniProtKB-KW"/>
</dbReference>
<dbReference type="InterPro" id="IPR000719">
    <property type="entry name" value="Prot_kinase_dom"/>
</dbReference>
<evidence type="ECO:0000313" key="6">
    <source>
        <dbReference type="EMBL" id="MBE9040568.1"/>
    </source>
</evidence>
<dbReference type="PROSITE" id="PS50082">
    <property type="entry name" value="WD_REPEATS_2"/>
    <property type="match status" value="5"/>
</dbReference>
<dbReference type="PANTHER" id="PTHR22847:SF637">
    <property type="entry name" value="WD REPEAT DOMAIN 5B"/>
    <property type="match status" value="1"/>
</dbReference>
<evidence type="ECO:0000256" key="1">
    <source>
        <dbReference type="ARBA" id="ARBA00022574"/>
    </source>
</evidence>
<dbReference type="PANTHER" id="PTHR22847">
    <property type="entry name" value="WD40 REPEAT PROTEIN"/>
    <property type="match status" value="1"/>
</dbReference>
<organism evidence="6 7">
    <name type="scientific">Zarconia navalis LEGE 11467</name>
    <dbReference type="NCBI Taxonomy" id="1828826"/>
    <lineage>
        <taxon>Bacteria</taxon>
        <taxon>Bacillati</taxon>
        <taxon>Cyanobacteriota</taxon>
        <taxon>Cyanophyceae</taxon>
        <taxon>Oscillatoriophycideae</taxon>
        <taxon>Oscillatoriales</taxon>
        <taxon>Oscillatoriales incertae sedis</taxon>
        <taxon>Zarconia</taxon>
        <taxon>Zarconia navalis</taxon>
    </lineage>
</organism>
<feature type="repeat" description="WD" evidence="3">
    <location>
        <begin position="411"/>
        <end position="452"/>
    </location>
</feature>
<dbReference type="CDD" id="cd14014">
    <property type="entry name" value="STKc_PknB_like"/>
    <property type="match status" value="1"/>
</dbReference>
<feature type="repeat" description="WD" evidence="3">
    <location>
        <begin position="539"/>
        <end position="580"/>
    </location>
</feature>
<dbReference type="PROSITE" id="PS50294">
    <property type="entry name" value="WD_REPEATS_REGION"/>
    <property type="match status" value="5"/>
</dbReference>
<sequence>MSYCFNPDCPTPQNPSEVEICQSCGSPLRLKERYRILQKLGGGTDRQTFLAIDEDRPTDPRCIIEQFLPNAAPSPGIIDRFDELGQHPQIPALWASFNLDDFRYIVREYIEGTNLEQELELEGRFCEAQIRELLAQVLPVLQQVRDRGLVHRDIRPENLIHREDGSMVLVGFASAQPGKYKYPKQVQEISGSPEYAPPEQIRGHAVASSDLYSLGVVCIHLLTDLDPFSLFDARTDRWMWRSHLKSASGNNPVSRHLGRILDRLLAYSPKDRYRTADEVLQDLKASLSPVFPVPQPKKWQFAALGVTAMALGMSTLHSFHRPTIPRTALQAQSPAPTLVPQPRKLPQKPSYQRSSKVATQTLTSGWGSIWSVAVSPDSRTIVSGGADGTIQVHNLDRDCLKSMPCQPDRILLGHTGAVWELAVSPNGRFLASAGEDRTVKLWNLETGKLIDTLHGHTDDVYSVAFNANGRTLASAGKDGTVRLWTVGSIGQARLRRTLREHTQKVNAVTFGADGHTLASGGTDGTVMLWDSRTGGLKSTLHHNTPVWSLDISPDGRTLASGGKDGTIQLWNLSKGRRDRTITAHPKLVRSLAFSPSGRSLASSDLDGTIQLWKPDSGRAMAKLKPHSGMADLAFSRQGLLVSGSSDTKIELWSPCARHWQWKR</sequence>
<dbReference type="GO" id="GO:0005524">
    <property type="term" value="F:ATP binding"/>
    <property type="evidence" value="ECO:0007669"/>
    <property type="project" value="InterPro"/>
</dbReference>
<evidence type="ECO:0000256" key="2">
    <source>
        <dbReference type="ARBA" id="ARBA00022737"/>
    </source>
</evidence>
<dbReference type="SMART" id="SM00320">
    <property type="entry name" value="WD40"/>
    <property type="match status" value="7"/>
</dbReference>
<dbReference type="SMART" id="SM00220">
    <property type="entry name" value="S_TKc"/>
    <property type="match status" value="1"/>
</dbReference>
<dbReference type="SUPFAM" id="SSF56112">
    <property type="entry name" value="Protein kinase-like (PK-like)"/>
    <property type="match status" value="1"/>
</dbReference>
<evidence type="ECO:0000256" key="3">
    <source>
        <dbReference type="PROSITE-ProRule" id="PRU00221"/>
    </source>
</evidence>
<dbReference type="Pfam" id="PF00069">
    <property type="entry name" value="Pkinase"/>
    <property type="match status" value="1"/>
</dbReference>
<keyword evidence="1 3" id="KW-0853">WD repeat</keyword>